<dbReference type="GeneID" id="25248073"/>
<keyword evidence="1" id="KW-0614">Plasmid</keyword>
<evidence type="ECO:0000313" key="1">
    <source>
        <dbReference type="EMBL" id="AKU09898.1"/>
    </source>
</evidence>
<dbReference type="GO" id="GO:0003676">
    <property type="term" value="F:nucleic acid binding"/>
    <property type="evidence" value="ECO:0007669"/>
    <property type="project" value="InterPro"/>
</dbReference>
<reference evidence="2" key="1">
    <citation type="journal article" date="2015" name="J. Biotechnol.">
        <title>Complete genome sequence of Haloferax gibbonsii strain ARA6, a potential producer of polyhydroxyalkanoates and halocins isolated from Araruama, Rio de Janeiro, Brasil.</title>
        <authorList>
            <person name="Pinto L.H."/>
            <person name="D'Alincourt Carvalho-Assef A.P."/>
            <person name="Vieira R.P."/>
            <person name="Clementino M.M."/>
            <person name="Albano R.M."/>
        </authorList>
    </citation>
    <scope>NUCLEOTIDE SEQUENCE [LARGE SCALE GENOMIC DNA]</scope>
    <source>
        <strain evidence="2">ARA6</strain>
        <plasmid evidence="2">Plasmid pHG4</plasmid>
    </source>
</reference>
<proteinExistence type="predicted"/>
<name>A0A0K1J030_HALGI</name>
<dbReference type="InterPro" id="IPR036397">
    <property type="entry name" value="RNaseH_sf"/>
</dbReference>
<dbReference type="Gene3D" id="3.30.420.10">
    <property type="entry name" value="Ribonuclease H-like superfamily/Ribonuclease H"/>
    <property type="match status" value="1"/>
</dbReference>
<dbReference type="RefSeq" id="WP_050460512.1">
    <property type="nucleotide sequence ID" value="NZ_CP011951.1"/>
</dbReference>
<protein>
    <recommendedName>
        <fullName evidence="3">DUF3800 domain-containing protein</fullName>
    </recommendedName>
</protein>
<dbReference type="Proteomes" id="UP000066124">
    <property type="component" value="Plasmid pHG4"/>
</dbReference>
<evidence type="ECO:0000313" key="2">
    <source>
        <dbReference type="Proteomes" id="UP000066124"/>
    </source>
</evidence>
<sequence>MRKVQVINQSSNRSTRADHVIGIDESGNANGEGPFALAAVRCARTNGERLAELLVDNGLSPWIGKSQTLAENCSPKERDRRVSDLIDDLDAEGIQWKLAVSYDHIDIVHKAAAACALAKKTITAEAPEFSGDSVLVPDGALDMYGTDQEYLRGQAAYIFNGQFQSTFGTVYVTGLEKADLTYPEVAAADFLAGYVRRRLVNGEMSIVGSHNNIVWYTTDWREPDSEPLPLYRIRGVGGDYGDKECTRVAAWVKGRTPDDDTQDVSSQWQNTIEMLESEKVQEYLLSSVSP</sequence>
<gene>
    <name evidence="1" type="ORF">ABY42_18955</name>
</gene>
<geneLocation type="plasmid" evidence="1 2">
    <name>pHG4</name>
</geneLocation>
<dbReference type="InterPro" id="IPR012337">
    <property type="entry name" value="RNaseH-like_sf"/>
</dbReference>
<dbReference type="KEGG" id="hgi:ABY42_18955"/>
<organism evidence="1 2">
    <name type="scientific">Haloferax gibbonsii</name>
    <dbReference type="NCBI Taxonomy" id="35746"/>
    <lineage>
        <taxon>Archaea</taxon>
        <taxon>Methanobacteriati</taxon>
        <taxon>Methanobacteriota</taxon>
        <taxon>Stenosarchaea group</taxon>
        <taxon>Halobacteria</taxon>
        <taxon>Halobacteriales</taxon>
        <taxon>Haloferacaceae</taxon>
        <taxon>Haloferax</taxon>
    </lineage>
</organism>
<dbReference type="AlphaFoldDB" id="A0A0K1J030"/>
<dbReference type="PATRIC" id="fig|35746.4.peg.4184"/>
<dbReference type="EMBL" id="CP011951">
    <property type="protein sequence ID" value="AKU09898.1"/>
    <property type="molecule type" value="Genomic_DNA"/>
</dbReference>
<evidence type="ECO:0008006" key="3">
    <source>
        <dbReference type="Google" id="ProtNLM"/>
    </source>
</evidence>
<dbReference type="SUPFAM" id="SSF53098">
    <property type="entry name" value="Ribonuclease H-like"/>
    <property type="match status" value="1"/>
</dbReference>
<accession>A0A0K1J030</accession>